<reference evidence="7" key="1">
    <citation type="submission" date="2017-07" db="EMBL/GenBank/DDBJ databases">
        <authorList>
            <person name="Varghese N."/>
            <person name="Submissions S."/>
        </authorList>
    </citation>
    <scope>NUCLEOTIDE SEQUENCE [LARGE SCALE GENOMIC DNA]</scope>
    <source>
        <strain evidence="7">NLAE-zl-C134</strain>
    </source>
</reference>
<dbReference type="Pfam" id="PF04397">
    <property type="entry name" value="LytTR"/>
    <property type="match status" value="1"/>
</dbReference>
<dbReference type="SMART" id="SM00850">
    <property type="entry name" value="LytTR"/>
    <property type="match status" value="1"/>
</dbReference>
<feature type="modified residue" description="4-aspartylphosphate" evidence="3">
    <location>
        <position position="60"/>
    </location>
</feature>
<dbReference type="RefSeq" id="WP_109714511.1">
    <property type="nucleotide sequence ID" value="NZ_QGDS01000021.1"/>
</dbReference>
<evidence type="ECO:0000256" key="3">
    <source>
        <dbReference type="PROSITE-ProRule" id="PRU00169"/>
    </source>
</evidence>
<evidence type="ECO:0000313" key="7">
    <source>
        <dbReference type="Proteomes" id="UP000254051"/>
    </source>
</evidence>
<dbReference type="Gene3D" id="3.40.50.2300">
    <property type="match status" value="1"/>
</dbReference>
<dbReference type="GO" id="GO:0003677">
    <property type="term" value="F:DNA binding"/>
    <property type="evidence" value="ECO:0007669"/>
    <property type="project" value="UniProtKB-KW"/>
</dbReference>
<keyword evidence="7" id="KW-1185">Reference proteome</keyword>
<dbReference type="PANTHER" id="PTHR37299:SF1">
    <property type="entry name" value="STAGE 0 SPORULATION PROTEIN A HOMOLOG"/>
    <property type="match status" value="1"/>
</dbReference>
<protein>
    <recommendedName>
        <fullName evidence="1">Stage 0 sporulation protein A homolog</fullName>
    </recommendedName>
</protein>
<name>A0A315ZNP8_9FIRM</name>
<evidence type="ECO:0000259" key="4">
    <source>
        <dbReference type="PROSITE" id="PS50110"/>
    </source>
</evidence>
<dbReference type="SMART" id="SM00448">
    <property type="entry name" value="REC"/>
    <property type="match status" value="1"/>
</dbReference>
<evidence type="ECO:0000259" key="5">
    <source>
        <dbReference type="PROSITE" id="PS50930"/>
    </source>
</evidence>
<dbReference type="PROSITE" id="PS50930">
    <property type="entry name" value="HTH_LYTTR"/>
    <property type="match status" value="1"/>
</dbReference>
<dbReference type="SUPFAM" id="SSF52172">
    <property type="entry name" value="CheY-like"/>
    <property type="match status" value="1"/>
</dbReference>
<accession>A0A315ZNP8</accession>
<dbReference type="InterPro" id="IPR007492">
    <property type="entry name" value="LytTR_DNA-bd_dom"/>
</dbReference>
<dbReference type="PANTHER" id="PTHR37299">
    <property type="entry name" value="TRANSCRIPTIONAL REGULATOR-RELATED"/>
    <property type="match status" value="1"/>
</dbReference>
<dbReference type="GO" id="GO:0000156">
    <property type="term" value="F:phosphorelay response regulator activity"/>
    <property type="evidence" value="ECO:0007669"/>
    <property type="project" value="InterPro"/>
</dbReference>
<feature type="domain" description="Response regulatory" evidence="4">
    <location>
        <begin position="3"/>
        <end position="123"/>
    </location>
</feature>
<proteinExistence type="predicted"/>
<comment type="function">
    <text evidence="2">May play the central regulatory role in sporulation. It may be an element of the effector pathway responsible for the activation of sporulation genes in response to nutritional stress. Spo0A may act in concert with spo0H (a sigma factor) to control the expression of some genes that are critical to the sporulation process.</text>
</comment>
<dbReference type="InterPro" id="IPR046947">
    <property type="entry name" value="LytR-like"/>
</dbReference>
<dbReference type="InterPro" id="IPR001789">
    <property type="entry name" value="Sig_transdc_resp-reg_receiver"/>
</dbReference>
<dbReference type="OrthoDB" id="9802383at2"/>
<dbReference type="InterPro" id="IPR011006">
    <property type="entry name" value="CheY-like_superfamily"/>
</dbReference>
<keyword evidence="3" id="KW-0597">Phosphoprotein</keyword>
<feature type="domain" description="HTH LytTR-type" evidence="5">
    <location>
        <begin position="135"/>
        <end position="235"/>
    </location>
</feature>
<organism evidence="6 7">
    <name type="scientific">Faecalicatena contorta</name>
    <dbReference type="NCBI Taxonomy" id="39482"/>
    <lineage>
        <taxon>Bacteria</taxon>
        <taxon>Bacillati</taxon>
        <taxon>Bacillota</taxon>
        <taxon>Clostridia</taxon>
        <taxon>Lachnospirales</taxon>
        <taxon>Lachnospiraceae</taxon>
        <taxon>Faecalicatena</taxon>
    </lineage>
</organism>
<dbReference type="AlphaFoldDB" id="A0A315ZNP8"/>
<dbReference type="Pfam" id="PF00072">
    <property type="entry name" value="Response_reg"/>
    <property type="match status" value="1"/>
</dbReference>
<evidence type="ECO:0000256" key="1">
    <source>
        <dbReference type="ARBA" id="ARBA00018672"/>
    </source>
</evidence>
<dbReference type="EMBL" id="UHJJ01000021">
    <property type="protein sequence ID" value="SUQ16098.1"/>
    <property type="molecule type" value="Genomic_DNA"/>
</dbReference>
<sequence>MLKIALCDDNSRAIKQYAELISQISKKHQINMEISCFDNGEILLFHYSDVLKETDIIYLDIMMGKIDGMETARRLRECGCKAQIVFLTSYEDYVYEAFDVNAVQYLLKENTSTERFEEVFLKVVELASKKEEELFTFEFDGKTSVIPIHQISHFEIWQRIVTVYYDNGKSAKFYSSMTQLGDKLLGKDFVRVHRSYLVHLPYIVTFRQQNILLKTGQSIPIGVTHAQSLKKAFSEYISRFHVYYTRNVDKKGEMS</sequence>
<dbReference type="Gene3D" id="2.40.50.1020">
    <property type="entry name" value="LytTr DNA-binding domain"/>
    <property type="match status" value="1"/>
</dbReference>
<dbReference type="Proteomes" id="UP000254051">
    <property type="component" value="Unassembled WGS sequence"/>
</dbReference>
<dbReference type="PROSITE" id="PS50110">
    <property type="entry name" value="RESPONSE_REGULATORY"/>
    <property type="match status" value="1"/>
</dbReference>
<gene>
    <name evidence="6" type="ORF">SAMN05216529_12132</name>
</gene>
<evidence type="ECO:0000256" key="2">
    <source>
        <dbReference type="ARBA" id="ARBA00024867"/>
    </source>
</evidence>
<evidence type="ECO:0000313" key="6">
    <source>
        <dbReference type="EMBL" id="SUQ16098.1"/>
    </source>
</evidence>
<keyword evidence="6" id="KW-0238">DNA-binding</keyword>